<accession>A0AAD5PCF2</accession>
<evidence type="ECO:0000259" key="3">
    <source>
        <dbReference type="PROSITE" id="PS50118"/>
    </source>
</evidence>
<dbReference type="AlphaFoldDB" id="A0AAD5PCF2"/>
<feature type="compositionally biased region" description="Basic and acidic residues" evidence="2">
    <location>
        <begin position="241"/>
        <end position="251"/>
    </location>
</feature>
<evidence type="ECO:0000313" key="5">
    <source>
        <dbReference type="Proteomes" id="UP001209540"/>
    </source>
</evidence>
<dbReference type="GO" id="GO:0003677">
    <property type="term" value="F:DNA binding"/>
    <property type="evidence" value="ECO:0007669"/>
    <property type="project" value="UniProtKB-UniRule"/>
</dbReference>
<dbReference type="CDD" id="cd00084">
    <property type="entry name" value="HMG-box_SF"/>
    <property type="match status" value="1"/>
</dbReference>
<sequence>MSCHSSGLWRILSHKQNTATIAVLHNAVKQLNEVRSLIELAAKNCNTTLEELETSIAKPTPTVTKKRKHQQEPKSSIKAPGNGYSFYVKEQYHCVKHQVGGNSRKVISHLAKQWRTMLWDEKKPYEEMSQDAWELYNLRLKKKYDINEDDSEIEQKEESYVKSIMKKPRALSSSSSMMGVHPPKASVDIPYFYNDDEEDELSELSMEDELHEDEYDSDVIYCGSSTPHVTHPQKGDNILHQNKDFPNKKIR</sequence>
<dbReference type="Gene3D" id="1.10.30.10">
    <property type="entry name" value="High mobility group box domain"/>
    <property type="match status" value="1"/>
</dbReference>
<keyword evidence="5" id="KW-1185">Reference proteome</keyword>
<reference evidence="4" key="1">
    <citation type="journal article" date="2022" name="IScience">
        <title>Evolution of zygomycete secretomes and the origins of terrestrial fungal ecologies.</title>
        <authorList>
            <person name="Chang Y."/>
            <person name="Wang Y."/>
            <person name="Mondo S."/>
            <person name="Ahrendt S."/>
            <person name="Andreopoulos W."/>
            <person name="Barry K."/>
            <person name="Beard J."/>
            <person name="Benny G.L."/>
            <person name="Blankenship S."/>
            <person name="Bonito G."/>
            <person name="Cuomo C."/>
            <person name="Desiro A."/>
            <person name="Gervers K.A."/>
            <person name="Hundley H."/>
            <person name="Kuo A."/>
            <person name="LaButti K."/>
            <person name="Lang B.F."/>
            <person name="Lipzen A."/>
            <person name="O'Donnell K."/>
            <person name="Pangilinan J."/>
            <person name="Reynolds N."/>
            <person name="Sandor L."/>
            <person name="Smith M.E."/>
            <person name="Tsang A."/>
            <person name="Grigoriev I.V."/>
            <person name="Stajich J.E."/>
            <person name="Spatafora J.W."/>
        </authorList>
    </citation>
    <scope>NUCLEOTIDE SEQUENCE</scope>
    <source>
        <strain evidence="4">RSA 2281</strain>
    </source>
</reference>
<dbReference type="GO" id="GO:0005634">
    <property type="term" value="C:nucleus"/>
    <property type="evidence" value="ECO:0007669"/>
    <property type="project" value="UniProtKB-UniRule"/>
</dbReference>
<feature type="region of interest" description="Disordered" evidence="2">
    <location>
        <begin position="58"/>
        <end position="78"/>
    </location>
</feature>
<gene>
    <name evidence="4" type="ORF">BDA99DRAFT_561357</name>
</gene>
<dbReference type="Proteomes" id="UP001209540">
    <property type="component" value="Unassembled WGS sequence"/>
</dbReference>
<dbReference type="SUPFAM" id="SSF47095">
    <property type="entry name" value="HMG-box"/>
    <property type="match status" value="1"/>
</dbReference>
<name>A0AAD5PCF2_9FUNG</name>
<dbReference type="InterPro" id="IPR036910">
    <property type="entry name" value="HMG_box_dom_sf"/>
</dbReference>
<evidence type="ECO:0000256" key="2">
    <source>
        <dbReference type="SAM" id="MobiDB-lite"/>
    </source>
</evidence>
<feature type="DNA-binding region" description="HMG box" evidence="1">
    <location>
        <begin position="77"/>
        <end position="144"/>
    </location>
</feature>
<feature type="region of interest" description="Disordered" evidence="2">
    <location>
        <begin position="221"/>
        <end position="251"/>
    </location>
</feature>
<dbReference type="InterPro" id="IPR009071">
    <property type="entry name" value="HMG_box_dom"/>
</dbReference>
<keyword evidence="1" id="KW-0539">Nucleus</keyword>
<comment type="caution">
    <text evidence="4">The sequence shown here is derived from an EMBL/GenBank/DDBJ whole genome shotgun (WGS) entry which is preliminary data.</text>
</comment>
<protein>
    <recommendedName>
        <fullName evidence="3">HMG box domain-containing protein</fullName>
    </recommendedName>
</protein>
<dbReference type="EMBL" id="JAIXMP010000018">
    <property type="protein sequence ID" value="KAI9258997.1"/>
    <property type="molecule type" value="Genomic_DNA"/>
</dbReference>
<reference evidence="4" key="2">
    <citation type="submission" date="2023-02" db="EMBL/GenBank/DDBJ databases">
        <authorList>
            <consortium name="DOE Joint Genome Institute"/>
            <person name="Mondo S.J."/>
            <person name="Chang Y."/>
            <person name="Wang Y."/>
            <person name="Ahrendt S."/>
            <person name="Andreopoulos W."/>
            <person name="Barry K."/>
            <person name="Beard J."/>
            <person name="Benny G.L."/>
            <person name="Blankenship S."/>
            <person name="Bonito G."/>
            <person name="Cuomo C."/>
            <person name="Desiro A."/>
            <person name="Gervers K.A."/>
            <person name="Hundley H."/>
            <person name="Kuo A."/>
            <person name="LaButti K."/>
            <person name="Lang B.F."/>
            <person name="Lipzen A."/>
            <person name="O'Donnell K."/>
            <person name="Pangilinan J."/>
            <person name="Reynolds N."/>
            <person name="Sandor L."/>
            <person name="Smith M.W."/>
            <person name="Tsang A."/>
            <person name="Grigoriev I.V."/>
            <person name="Stajich J.E."/>
            <person name="Spatafora J.W."/>
        </authorList>
    </citation>
    <scope>NUCLEOTIDE SEQUENCE</scope>
    <source>
        <strain evidence="4">RSA 2281</strain>
    </source>
</reference>
<feature type="domain" description="HMG box" evidence="3">
    <location>
        <begin position="77"/>
        <end position="144"/>
    </location>
</feature>
<evidence type="ECO:0000256" key="1">
    <source>
        <dbReference type="PROSITE-ProRule" id="PRU00267"/>
    </source>
</evidence>
<keyword evidence="1" id="KW-0238">DNA-binding</keyword>
<dbReference type="SMART" id="SM00398">
    <property type="entry name" value="HMG"/>
    <property type="match status" value="1"/>
</dbReference>
<evidence type="ECO:0000313" key="4">
    <source>
        <dbReference type="EMBL" id="KAI9258997.1"/>
    </source>
</evidence>
<proteinExistence type="predicted"/>
<dbReference type="PROSITE" id="PS50118">
    <property type="entry name" value="HMG_BOX_2"/>
    <property type="match status" value="1"/>
</dbReference>
<organism evidence="4 5">
    <name type="scientific">Phascolomyces articulosus</name>
    <dbReference type="NCBI Taxonomy" id="60185"/>
    <lineage>
        <taxon>Eukaryota</taxon>
        <taxon>Fungi</taxon>
        <taxon>Fungi incertae sedis</taxon>
        <taxon>Mucoromycota</taxon>
        <taxon>Mucoromycotina</taxon>
        <taxon>Mucoromycetes</taxon>
        <taxon>Mucorales</taxon>
        <taxon>Lichtheimiaceae</taxon>
        <taxon>Phascolomyces</taxon>
    </lineage>
</organism>
<dbReference type="Pfam" id="PF00505">
    <property type="entry name" value="HMG_box"/>
    <property type="match status" value="1"/>
</dbReference>